<dbReference type="FunCoup" id="A0A0P0WAN1">
    <property type="interactions" value="331"/>
</dbReference>
<feature type="region of interest" description="Disordered" evidence="1">
    <location>
        <begin position="1"/>
        <end position="58"/>
    </location>
</feature>
<dbReference type="Proteomes" id="UP000059680">
    <property type="component" value="Chromosome 4"/>
</dbReference>
<reference evidence="2 3" key="2">
    <citation type="journal article" date="2013" name="Plant Cell Physiol.">
        <title>Rice Annotation Project Database (RAP-DB): an integrative and interactive database for rice genomics.</title>
        <authorList>
            <person name="Sakai H."/>
            <person name="Lee S.S."/>
            <person name="Tanaka T."/>
            <person name="Numa H."/>
            <person name="Kim J."/>
            <person name="Kawahara Y."/>
            <person name="Wakimoto H."/>
            <person name="Yang C.C."/>
            <person name="Iwamoto M."/>
            <person name="Abe T."/>
            <person name="Yamada Y."/>
            <person name="Muto A."/>
            <person name="Inokuchi H."/>
            <person name="Ikemura T."/>
            <person name="Matsumoto T."/>
            <person name="Sasaki T."/>
            <person name="Itoh T."/>
        </authorList>
    </citation>
    <scope>NUCLEOTIDE SEQUENCE [LARGE SCALE GENOMIC DNA]</scope>
    <source>
        <strain evidence="3">cv. Nipponbare</strain>
    </source>
</reference>
<dbReference type="InParanoid" id="A0A0P0WAN1"/>
<sequence>RALRSPEQDVRRQLGGGRRARVVGRLRLRRRESERRRGGAGGGVGDDGEAAERAGGVGAQPQVDALGVEAVAAPGQEPRRLAVLHLREAHRALQRRRRRRRLRPVHRHRQRPQHRRVNAALPASLGGIYADDASHHATAAALAPTRRRRRPRVAVAAAHRGEEVVHDEDEREGDEDEDDAGQDDVAVDHHGRTCLQPSSRRDHAAVRVSHRQRRHARSAFASARSRGYYYRLFPREVLVAV</sequence>
<evidence type="ECO:0000256" key="1">
    <source>
        <dbReference type="SAM" id="MobiDB-lite"/>
    </source>
</evidence>
<feature type="region of interest" description="Disordered" evidence="1">
    <location>
        <begin position="94"/>
        <end position="115"/>
    </location>
</feature>
<dbReference type="Gramene" id="Os04t0443951-00">
    <property type="protein sequence ID" value="Os04t0443951-00"/>
    <property type="gene ID" value="Os04g0443951"/>
</dbReference>
<protein>
    <submittedName>
        <fullName evidence="2">Os04g0443951 protein</fullName>
    </submittedName>
</protein>
<dbReference type="AlphaFoldDB" id="A0A0P0WAN1"/>
<dbReference type="EMBL" id="AP014960">
    <property type="protein sequence ID" value="BAS89372.1"/>
    <property type="molecule type" value="Genomic_DNA"/>
</dbReference>
<evidence type="ECO:0000313" key="3">
    <source>
        <dbReference type="Proteomes" id="UP000059680"/>
    </source>
</evidence>
<accession>A0A0P0WAN1</accession>
<evidence type="ECO:0000313" key="2">
    <source>
        <dbReference type="EMBL" id="BAS89372.1"/>
    </source>
</evidence>
<feature type="compositionally biased region" description="Acidic residues" evidence="1">
    <location>
        <begin position="165"/>
        <end position="182"/>
    </location>
</feature>
<gene>
    <name evidence="2" type="ordered locus">Os04g0443951</name>
    <name evidence="2" type="ORF">OSNPB_040443951</name>
</gene>
<keyword evidence="3" id="KW-1185">Reference proteome</keyword>
<name>A0A0P0WAN1_ORYSJ</name>
<reference evidence="2 3" key="3">
    <citation type="journal article" date="2013" name="Rice">
        <title>Improvement of the Oryza sativa Nipponbare reference genome using next generation sequence and optical map data.</title>
        <authorList>
            <person name="Kawahara Y."/>
            <person name="de la Bastide M."/>
            <person name="Hamilton J.P."/>
            <person name="Kanamori H."/>
            <person name="McCombie W.R."/>
            <person name="Ouyang S."/>
            <person name="Schwartz D.C."/>
            <person name="Tanaka T."/>
            <person name="Wu J."/>
            <person name="Zhou S."/>
            <person name="Childs K.L."/>
            <person name="Davidson R.M."/>
            <person name="Lin H."/>
            <person name="Quesada-Ocampo L."/>
            <person name="Vaillancourt B."/>
            <person name="Sakai H."/>
            <person name="Lee S.S."/>
            <person name="Kim J."/>
            <person name="Numa H."/>
            <person name="Itoh T."/>
            <person name="Buell C.R."/>
            <person name="Matsumoto T."/>
        </authorList>
    </citation>
    <scope>NUCLEOTIDE SEQUENCE [LARGE SCALE GENOMIC DNA]</scope>
    <source>
        <strain evidence="3">cv. Nipponbare</strain>
    </source>
</reference>
<proteinExistence type="predicted"/>
<dbReference type="PaxDb" id="39947-A0A0P0WAN1"/>
<feature type="compositionally biased region" description="Basic and acidic residues" evidence="1">
    <location>
        <begin position="1"/>
        <end position="12"/>
    </location>
</feature>
<dbReference type="eggNOG" id="ENOG502R5K6">
    <property type="taxonomic scope" value="Eukaryota"/>
</dbReference>
<feature type="non-terminal residue" evidence="2">
    <location>
        <position position="1"/>
    </location>
</feature>
<reference evidence="3" key="1">
    <citation type="journal article" date="2005" name="Nature">
        <title>The map-based sequence of the rice genome.</title>
        <authorList>
            <consortium name="International rice genome sequencing project (IRGSP)"/>
            <person name="Matsumoto T."/>
            <person name="Wu J."/>
            <person name="Kanamori H."/>
            <person name="Katayose Y."/>
            <person name="Fujisawa M."/>
            <person name="Namiki N."/>
            <person name="Mizuno H."/>
            <person name="Yamamoto K."/>
            <person name="Antonio B.A."/>
            <person name="Baba T."/>
            <person name="Sakata K."/>
            <person name="Nagamura Y."/>
            <person name="Aoki H."/>
            <person name="Arikawa K."/>
            <person name="Arita K."/>
            <person name="Bito T."/>
            <person name="Chiden Y."/>
            <person name="Fujitsuka N."/>
            <person name="Fukunaka R."/>
            <person name="Hamada M."/>
            <person name="Harada C."/>
            <person name="Hayashi A."/>
            <person name="Hijishita S."/>
            <person name="Honda M."/>
            <person name="Hosokawa S."/>
            <person name="Ichikawa Y."/>
            <person name="Idonuma A."/>
            <person name="Iijima M."/>
            <person name="Ikeda M."/>
            <person name="Ikeno M."/>
            <person name="Ito K."/>
            <person name="Ito S."/>
            <person name="Ito T."/>
            <person name="Ito Y."/>
            <person name="Ito Y."/>
            <person name="Iwabuchi A."/>
            <person name="Kamiya K."/>
            <person name="Karasawa W."/>
            <person name="Kurita K."/>
            <person name="Katagiri S."/>
            <person name="Kikuta A."/>
            <person name="Kobayashi H."/>
            <person name="Kobayashi N."/>
            <person name="Machita K."/>
            <person name="Maehara T."/>
            <person name="Masukawa M."/>
            <person name="Mizubayashi T."/>
            <person name="Mukai Y."/>
            <person name="Nagasaki H."/>
            <person name="Nagata Y."/>
            <person name="Naito S."/>
            <person name="Nakashima M."/>
            <person name="Nakama Y."/>
            <person name="Nakamichi Y."/>
            <person name="Nakamura M."/>
            <person name="Meguro A."/>
            <person name="Negishi M."/>
            <person name="Ohta I."/>
            <person name="Ohta T."/>
            <person name="Okamoto M."/>
            <person name="Ono N."/>
            <person name="Saji S."/>
            <person name="Sakaguchi M."/>
            <person name="Sakai K."/>
            <person name="Shibata M."/>
            <person name="Shimokawa T."/>
            <person name="Song J."/>
            <person name="Takazaki Y."/>
            <person name="Terasawa K."/>
            <person name="Tsugane M."/>
            <person name="Tsuji K."/>
            <person name="Ueda S."/>
            <person name="Waki K."/>
            <person name="Yamagata H."/>
            <person name="Yamamoto M."/>
            <person name="Yamamoto S."/>
            <person name="Yamane H."/>
            <person name="Yoshiki S."/>
            <person name="Yoshihara R."/>
            <person name="Yukawa K."/>
            <person name="Zhong H."/>
            <person name="Yano M."/>
            <person name="Yuan Q."/>
            <person name="Ouyang S."/>
            <person name="Liu J."/>
            <person name="Jones K.M."/>
            <person name="Gansberger K."/>
            <person name="Moffat K."/>
            <person name="Hill J."/>
            <person name="Bera J."/>
            <person name="Fadrosh D."/>
            <person name="Jin S."/>
            <person name="Johri S."/>
            <person name="Kim M."/>
            <person name="Overton L."/>
            <person name="Reardon M."/>
            <person name="Tsitrin T."/>
            <person name="Vuong H."/>
            <person name="Weaver B."/>
            <person name="Ciecko A."/>
            <person name="Tallon L."/>
            <person name="Jackson J."/>
            <person name="Pai G."/>
            <person name="Aken S.V."/>
            <person name="Utterback T."/>
            <person name="Reidmuller S."/>
            <person name="Feldblyum T."/>
            <person name="Hsiao J."/>
            <person name="Zismann V."/>
            <person name="Iobst S."/>
            <person name="de Vazeille A.R."/>
            <person name="Buell C.R."/>
            <person name="Ying K."/>
            <person name="Li Y."/>
            <person name="Lu T."/>
            <person name="Huang Y."/>
            <person name="Zhao Q."/>
            <person name="Feng Q."/>
            <person name="Zhang L."/>
            <person name="Zhu J."/>
            <person name="Weng Q."/>
            <person name="Mu J."/>
            <person name="Lu Y."/>
            <person name="Fan D."/>
            <person name="Liu Y."/>
            <person name="Guan J."/>
            <person name="Zhang Y."/>
            <person name="Yu S."/>
            <person name="Liu X."/>
            <person name="Zhang Y."/>
            <person name="Hong G."/>
            <person name="Han B."/>
            <person name="Choisne N."/>
            <person name="Demange N."/>
            <person name="Orjeda G."/>
            <person name="Samain S."/>
            <person name="Cattolico L."/>
            <person name="Pelletier E."/>
            <person name="Couloux A."/>
            <person name="Segurens B."/>
            <person name="Wincker P."/>
            <person name="D'Hont A."/>
            <person name="Scarpelli C."/>
            <person name="Weissenbach J."/>
            <person name="Salanoubat M."/>
            <person name="Quetier F."/>
            <person name="Yu Y."/>
            <person name="Kim H.R."/>
            <person name="Rambo T."/>
            <person name="Currie J."/>
            <person name="Collura K."/>
            <person name="Luo M."/>
            <person name="Yang T."/>
            <person name="Ammiraju J.S.S."/>
            <person name="Engler F."/>
            <person name="Soderlund C."/>
            <person name="Wing R.A."/>
            <person name="Palmer L.E."/>
            <person name="de la Bastide M."/>
            <person name="Spiegel L."/>
            <person name="Nascimento L."/>
            <person name="Zutavern T."/>
            <person name="O'Shaughnessy A."/>
            <person name="Dike S."/>
            <person name="Dedhia N."/>
            <person name="Preston R."/>
            <person name="Balija V."/>
            <person name="McCombie W.R."/>
            <person name="Chow T."/>
            <person name="Chen H."/>
            <person name="Chung M."/>
            <person name="Chen C."/>
            <person name="Shaw J."/>
            <person name="Wu H."/>
            <person name="Hsiao K."/>
            <person name="Chao Y."/>
            <person name="Chu M."/>
            <person name="Cheng C."/>
            <person name="Hour A."/>
            <person name="Lee P."/>
            <person name="Lin S."/>
            <person name="Lin Y."/>
            <person name="Liou J."/>
            <person name="Liu S."/>
            <person name="Hsing Y."/>
            <person name="Raghuvanshi S."/>
            <person name="Mohanty A."/>
            <person name="Bharti A.K."/>
            <person name="Gaur A."/>
            <person name="Gupta V."/>
            <person name="Kumar D."/>
            <person name="Ravi V."/>
            <person name="Vij S."/>
            <person name="Kapur A."/>
            <person name="Khurana P."/>
            <person name="Khurana P."/>
            <person name="Khurana J.P."/>
            <person name="Tyagi A.K."/>
            <person name="Gaikwad K."/>
            <person name="Singh A."/>
            <person name="Dalal V."/>
            <person name="Srivastava S."/>
            <person name="Dixit A."/>
            <person name="Pal A.K."/>
            <person name="Ghazi I.A."/>
            <person name="Yadav M."/>
            <person name="Pandit A."/>
            <person name="Bhargava A."/>
            <person name="Sureshbabu K."/>
            <person name="Batra K."/>
            <person name="Sharma T.R."/>
            <person name="Mohapatra T."/>
            <person name="Singh N.K."/>
            <person name="Messing J."/>
            <person name="Nelson A.B."/>
            <person name="Fuks G."/>
            <person name="Kavchok S."/>
            <person name="Keizer G."/>
            <person name="Linton E."/>
            <person name="Llaca V."/>
            <person name="Song R."/>
            <person name="Tanyolac B."/>
            <person name="Young S."/>
            <person name="Ho-Il K."/>
            <person name="Hahn J.H."/>
            <person name="Sangsakoo G."/>
            <person name="Vanavichit A."/>
            <person name="de Mattos Luiz.A.T."/>
            <person name="Zimmer P.D."/>
            <person name="Malone G."/>
            <person name="Dellagostin O."/>
            <person name="de Oliveira A.C."/>
            <person name="Bevan M."/>
            <person name="Bancroft I."/>
            <person name="Minx P."/>
            <person name="Cordum H."/>
            <person name="Wilson R."/>
            <person name="Cheng Z."/>
            <person name="Jin W."/>
            <person name="Jiang J."/>
            <person name="Leong S.A."/>
            <person name="Iwama H."/>
            <person name="Gojobori T."/>
            <person name="Itoh T."/>
            <person name="Niimura Y."/>
            <person name="Fujii Y."/>
            <person name="Habara T."/>
            <person name="Sakai H."/>
            <person name="Sato Y."/>
            <person name="Wilson G."/>
            <person name="Kumar K."/>
            <person name="McCouch S."/>
            <person name="Juretic N."/>
            <person name="Hoen D."/>
            <person name="Wright S."/>
            <person name="Bruskiewich R."/>
            <person name="Bureau T."/>
            <person name="Miyao A."/>
            <person name="Hirochika H."/>
            <person name="Nishikawa T."/>
            <person name="Kadowaki K."/>
            <person name="Sugiura M."/>
            <person name="Burr B."/>
            <person name="Sasaki T."/>
        </authorList>
    </citation>
    <scope>NUCLEOTIDE SEQUENCE [LARGE SCALE GENOMIC DNA]</scope>
    <source>
        <strain evidence="3">cv. Nipponbare</strain>
    </source>
</reference>
<feature type="region of interest" description="Disordered" evidence="1">
    <location>
        <begin position="156"/>
        <end position="211"/>
    </location>
</feature>
<feature type="compositionally biased region" description="Basic residues" evidence="1">
    <location>
        <begin position="18"/>
        <end position="30"/>
    </location>
</feature>
<organism evidence="2 3">
    <name type="scientific">Oryza sativa subsp. japonica</name>
    <name type="common">Rice</name>
    <dbReference type="NCBI Taxonomy" id="39947"/>
    <lineage>
        <taxon>Eukaryota</taxon>
        <taxon>Viridiplantae</taxon>
        <taxon>Streptophyta</taxon>
        <taxon>Embryophyta</taxon>
        <taxon>Tracheophyta</taxon>
        <taxon>Spermatophyta</taxon>
        <taxon>Magnoliopsida</taxon>
        <taxon>Liliopsida</taxon>
        <taxon>Poales</taxon>
        <taxon>Poaceae</taxon>
        <taxon>BOP clade</taxon>
        <taxon>Oryzoideae</taxon>
        <taxon>Oryzeae</taxon>
        <taxon>Oryzinae</taxon>
        <taxon>Oryza</taxon>
        <taxon>Oryza sativa</taxon>
    </lineage>
</organism>